<comment type="caution">
    <text evidence="1">The sequence shown here is derived from an EMBL/GenBank/DDBJ whole genome shotgun (WGS) entry which is preliminary data.</text>
</comment>
<sequence>MGVGARAAGGFTAIAGWVHDSAVPAFVASLAALAGRTFDDADHAALDKELAATDADDPDTWASVALAGDVQLTVELAVVRGTGTTLAQVWFPDDGELRERVDALLSHGHP</sequence>
<accession>A0A8J3YGC1</accession>
<dbReference type="AlphaFoldDB" id="A0A8J3YGC1"/>
<dbReference type="Proteomes" id="UP000619260">
    <property type="component" value="Unassembled WGS sequence"/>
</dbReference>
<name>A0A8J3YGC1_9ACTN</name>
<keyword evidence="2" id="KW-1185">Reference proteome</keyword>
<dbReference type="RefSeq" id="WP_203897063.1">
    <property type="nucleotide sequence ID" value="NZ_BOPF01000002.1"/>
</dbReference>
<proteinExistence type="predicted"/>
<reference evidence="1" key="1">
    <citation type="submission" date="2021-01" db="EMBL/GenBank/DDBJ databases">
        <title>Whole genome shotgun sequence of Virgisporangium aliadipatigenens NBRC 105644.</title>
        <authorList>
            <person name="Komaki H."/>
            <person name="Tamura T."/>
        </authorList>
    </citation>
    <scope>NUCLEOTIDE SEQUENCE</scope>
    <source>
        <strain evidence="1">NBRC 105644</strain>
    </source>
</reference>
<evidence type="ECO:0000313" key="2">
    <source>
        <dbReference type="Proteomes" id="UP000619260"/>
    </source>
</evidence>
<dbReference type="EMBL" id="BOPF01000002">
    <property type="protein sequence ID" value="GIJ43493.1"/>
    <property type="molecule type" value="Genomic_DNA"/>
</dbReference>
<gene>
    <name evidence="1" type="ORF">Val02_03790</name>
</gene>
<evidence type="ECO:0000313" key="1">
    <source>
        <dbReference type="EMBL" id="GIJ43493.1"/>
    </source>
</evidence>
<organism evidence="1 2">
    <name type="scientific">Virgisporangium aliadipatigenens</name>
    <dbReference type="NCBI Taxonomy" id="741659"/>
    <lineage>
        <taxon>Bacteria</taxon>
        <taxon>Bacillati</taxon>
        <taxon>Actinomycetota</taxon>
        <taxon>Actinomycetes</taxon>
        <taxon>Micromonosporales</taxon>
        <taxon>Micromonosporaceae</taxon>
        <taxon>Virgisporangium</taxon>
    </lineage>
</organism>
<protein>
    <submittedName>
        <fullName evidence="1">Uncharacterized protein</fullName>
    </submittedName>
</protein>